<reference evidence="2" key="1">
    <citation type="submission" date="2016-10" db="EMBL/GenBank/DDBJ databases">
        <authorList>
            <person name="Varghese N."/>
            <person name="Submissions S."/>
        </authorList>
    </citation>
    <scope>NUCLEOTIDE SEQUENCE [LARGE SCALE GENOMIC DNA]</scope>
    <source>
        <strain evidence="2">CGMCC 1.7736</strain>
    </source>
</reference>
<gene>
    <name evidence="1" type="ORF">SAMN04487947_2325</name>
</gene>
<organism evidence="1 2">
    <name type="scientific">Halogeometricum rufum</name>
    <dbReference type="NCBI Taxonomy" id="553469"/>
    <lineage>
        <taxon>Archaea</taxon>
        <taxon>Methanobacteriati</taxon>
        <taxon>Methanobacteriota</taxon>
        <taxon>Stenosarchaea group</taxon>
        <taxon>Halobacteria</taxon>
        <taxon>Halobacteriales</taxon>
        <taxon>Haloferacaceae</taxon>
        <taxon>Halogeometricum</taxon>
    </lineage>
</organism>
<dbReference type="AlphaFoldDB" id="A0A1I6HQA7"/>
<proteinExistence type="predicted"/>
<evidence type="ECO:0000313" key="1">
    <source>
        <dbReference type="EMBL" id="SFR56635.1"/>
    </source>
</evidence>
<dbReference type="EMBL" id="FOYT01000002">
    <property type="protein sequence ID" value="SFR56635.1"/>
    <property type="molecule type" value="Genomic_DNA"/>
</dbReference>
<accession>A0A1I6HQA7</accession>
<evidence type="ECO:0000313" key="2">
    <source>
        <dbReference type="Proteomes" id="UP000198531"/>
    </source>
</evidence>
<dbReference type="Pfam" id="PF08734">
    <property type="entry name" value="GYD"/>
    <property type="match status" value="1"/>
</dbReference>
<dbReference type="Proteomes" id="UP000198531">
    <property type="component" value="Unassembled WGS sequence"/>
</dbReference>
<dbReference type="InterPro" id="IPR014845">
    <property type="entry name" value="GYD/TTHA1554"/>
</dbReference>
<keyword evidence="2" id="KW-1185">Reference proteome</keyword>
<protein>
    <submittedName>
        <fullName evidence="1">Uncharacterized protein, contains GYD domain</fullName>
    </submittedName>
</protein>
<sequence>MMVNYTAEGMANIEDSPDRLDDGKSLVESMGGEVVDFYLTMGRYDLLVVVDGLDDDAMAKVALTLGREGAIETETLKAWPEDEYREIIAGLP</sequence>
<dbReference type="STRING" id="553469.SAMN04487947_2325"/>
<name>A0A1I6HQA7_9EURY</name>